<gene>
    <name evidence="2" type="ORF">FFM53_020460</name>
</gene>
<protein>
    <submittedName>
        <fullName evidence="2">HNH endonuclease</fullName>
    </submittedName>
</protein>
<dbReference type="Gene3D" id="1.10.30.50">
    <property type="match status" value="1"/>
</dbReference>
<evidence type="ECO:0000313" key="3">
    <source>
        <dbReference type="Proteomes" id="UP000305673"/>
    </source>
</evidence>
<name>A0ABX6PHU3_9HYPH</name>
<dbReference type="Pfam" id="PF01844">
    <property type="entry name" value="HNH"/>
    <property type="match status" value="1"/>
</dbReference>
<accession>A0ABX6PHU3</accession>
<dbReference type="Proteomes" id="UP000305673">
    <property type="component" value="Chromosome"/>
</dbReference>
<dbReference type="EMBL" id="CP054021">
    <property type="protein sequence ID" value="QKK18683.1"/>
    <property type="molecule type" value="Genomic_DNA"/>
</dbReference>
<keyword evidence="2" id="KW-0540">Nuclease</keyword>
<sequence>MKTGVKRALVLELFNKQGGRCCYCDRPMVILPRGKEQNRPDAATLEHLMTNRRRGWTRRDNMAAACRECNGMRGSGMDWLMFKTYRRGEFWELIECAPPCAHRRGS</sequence>
<organism evidence="2 3">
    <name type="scientific">Rhizobium indicum</name>
    <dbReference type="NCBI Taxonomy" id="2583231"/>
    <lineage>
        <taxon>Bacteria</taxon>
        <taxon>Pseudomonadati</taxon>
        <taxon>Pseudomonadota</taxon>
        <taxon>Alphaproteobacteria</taxon>
        <taxon>Hyphomicrobiales</taxon>
        <taxon>Rhizobiaceae</taxon>
        <taxon>Rhizobium/Agrobacterium group</taxon>
        <taxon>Rhizobium</taxon>
    </lineage>
</organism>
<keyword evidence="3" id="KW-1185">Reference proteome</keyword>
<keyword evidence="2" id="KW-0378">Hydrolase</keyword>
<dbReference type="GO" id="GO:0004519">
    <property type="term" value="F:endonuclease activity"/>
    <property type="evidence" value="ECO:0007669"/>
    <property type="project" value="UniProtKB-KW"/>
</dbReference>
<proteinExistence type="predicted"/>
<keyword evidence="2" id="KW-0255">Endonuclease</keyword>
<evidence type="ECO:0000259" key="1">
    <source>
        <dbReference type="Pfam" id="PF01844"/>
    </source>
</evidence>
<dbReference type="InterPro" id="IPR002711">
    <property type="entry name" value="HNH"/>
</dbReference>
<evidence type="ECO:0000313" key="2">
    <source>
        <dbReference type="EMBL" id="QKK18683.1"/>
    </source>
</evidence>
<dbReference type="RefSeq" id="WP_138387033.1">
    <property type="nucleotide sequence ID" value="NZ_CP054021.1"/>
</dbReference>
<feature type="domain" description="HNH" evidence="1">
    <location>
        <begin position="21"/>
        <end position="75"/>
    </location>
</feature>
<reference evidence="2 3" key="1">
    <citation type="submission" date="2020-05" db="EMBL/GenBank/DDBJ databases">
        <title>Genome sequences of pea root nodulating Rhizobium spp.</title>
        <authorList>
            <person name="Rahi P."/>
        </authorList>
    </citation>
    <scope>NUCLEOTIDE SEQUENCE [LARGE SCALE GENOMIC DNA]</scope>
    <source>
        <strain evidence="3">JKLM 12A2</strain>
    </source>
</reference>